<dbReference type="InterPro" id="IPR051342">
    <property type="entry name" value="PDZ_scaffold"/>
</dbReference>
<proteinExistence type="predicted"/>
<dbReference type="Pfam" id="PF00595">
    <property type="entry name" value="PDZ"/>
    <property type="match status" value="1"/>
</dbReference>
<gene>
    <name evidence="3" type="primary">Stxbp4_1</name>
    <name evidence="3" type="ORF">PODPOD_R12272</name>
</gene>
<dbReference type="InterPro" id="IPR036034">
    <property type="entry name" value="PDZ_sf"/>
</dbReference>
<evidence type="ECO:0000313" key="3">
    <source>
        <dbReference type="EMBL" id="NXL49209.1"/>
    </source>
</evidence>
<feature type="non-terminal residue" evidence="3">
    <location>
        <position position="1"/>
    </location>
</feature>
<accession>A0A7L0T4H1</accession>
<protein>
    <submittedName>
        <fullName evidence="3">STXB4 protein</fullName>
    </submittedName>
</protein>
<dbReference type="SUPFAM" id="SSF50156">
    <property type="entry name" value="PDZ domain-like"/>
    <property type="match status" value="1"/>
</dbReference>
<keyword evidence="1" id="KW-0175">Coiled coil</keyword>
<dbReference type="InterPro" id="IPR001478">
    <property type="entry name" value="PDZ"/>
</dbReference>
<feature type="domain" description="PDZ" evidence="2">
    <location>
        <begin position="14"/>
        <end position="87"/>
    </location>
</feature>
<dbReference type="Gene3D" id="2.30.42.10">
    <property type="match status" value="1"/>
</dbReference>
<dbReference type="SMART" id="SM00228">
    <property type="entry name" value="PDZ"/>
    <property type="match status" value="1"/>
</dbReference>
<dbReference type="PANTHER" id="PTHR19964:SF35">
    <property type="entry name" value="PDZ DOMAIN-CONTAINING PROTEIN"/>
    <property type="match status" value="1"/>
</dbReference>
<dbReference type="Proteomes" id="UP000555275">
    <property type="component" value="Unassembled WGS sequence"/>
</dbReference>
<feature type="non-terminal residue" evidence="3">
    <location>
        <position position="429"/>
    </location>
</feature>
<evidence type="ECO:0000256" key="1">
    <source>
        <dbReference type="SAM" id="Coils"/>
    </source>
</evidence>
<organism evidence="3 4">
    <name type="scientific">Podilymbus podiceps</name>
    <name type="common">Pied-billed grebe</name>
    <dbReference type="NCBI Taxonomy" id="9252"/>
    <lineage>
        <taxon>Eukaryota</taxon>
        <taxon>Metazoa</taxon>
        <taxon>Chordata</taxon>
        <taxon>Craniata</taxon>
        <taxon>Vertebrata</taxon>
        <taxon>Euteleostomi</taxon>
        <taxon>Archelosauria</taxon>
        <taxon>Archosauria</taxon>
        <taxon>Dinosauria</taxon>
        <taxon>Saurischia</taxon>
        <taxon>Theropoda</taxon>
        <taxon>Coelurosauria</taxon>
        <taxon>Aves</taxon>
        <taxon>Neognathae</taxon>
        <taxon>Neoaves</taxon>
        <taxon>Mirandornithes</taxon>
        <taxon>Podicipediformes</taxon>
        <taxon>Podicipedidae</taxon>
        <taxon>Podilymbus</taxon>
    </lineage>
</organism>
<dbReference type="PANTHER" id="PTHR19964">
    <property type="entry name" value="MULTIPLE PDZ DOMAIN PROTEIN"/>
    <property type="match status" value="1"/>
</dbReference>
<reference evidence="3 4" key="1">
    <citation type="submission" date="2019-09" db="EMBL/GenBank/DDBJ databases">
        <title>Bird 10,000 Genomes (B10K) Project - Family phase.</title>
        <authorList>
            <person name="Zhang G."/>
        </authorList>
    </citation>
    <scope>NUCLEOTIDE SEQUENCE [LARGE SCALE GENOMIC DNA]</scope>
    <source>
        <strain evidence="3">B10K-DU-009-04</strain>
        <tissue evidence="3">Mixed tissue sample</tissue>
    </source>
</reference>
<dbReference type="EMBL" id="VXAO01000726">
    <property type="protein sequence ID" value="NXL49209.1"/>
    <property type="molecule type" value="Genomic_DNA"/>
</dbReference>
<sequence length="429" mass="47905">LTSLPCSYSIESGIQSISIAKSSGLGLTISGGSNRPDGPMIYVQELMPDGDCYKDGRLRPGDQLIAINKDSLVGSTHEEARKIIAKAKFRHEGNTEVAFIPGRGRLHPGLSVHNNIPSPPPKTVGNGLSSSRLKVHVRSPEVYLLCRYLFPLPKGSSTNIFFWLYFGFSAPALASNHKGASGTKPKVALDPHIRLKDGKLELVLQYLGLDVTEEKKRQLRQSLTTDSQGTVAYGDLLQALRDLMQEELDEAGLDSSSMLFTQHEVASLLDTSAFHSPTFDSLNCNGNEELEQLQLEMMDLRQEVRRLKSLLKEVENSKKSMEDELQRLNQKALGFLSENRTLHSKLQMAEVVQRQAHSAEQDYEEVIHLLEAEIAELKMQLAGKKAKHEDILELKRQLSLADGQLRKSEVSRKRLEICNRKLLLFVQVK</sequence>
<evidence type="ECO:0000259" key="2">
    <source>
        <dbReference type="PROSITE" id="PS50106"/>
    </source>
</evidence>
<comment type="caution">
    <text evidence="3">The sequence shown here is derived from an EMBL/GenBank/DDBJ whole genome shotgun (WGS) entry which is preliminary data.</text>
</comment>
<dbReference type="AlphaFoldDB" id="A0A7L0T4H1"/>
<evidence type="ECO:0000313" key="4">
    <source>
        <dbReference type="Proteomes" id="UP000555275"/>
    </source>
</evidence>
<dbReference type="OrthoDB" id="6022242at2759"/>
<dbReference type="CDD" id="cd06698">
    <property type="entry name" value="PDZ1_hSTXBP4-PDZ2_GgSTXBP4-like"/>
    <property type="match status" value="1"/>
</dbReference>
<dbReference type="PROSITE" id="PS50106">
    <property type="entry name" value="PDZ"/>
    <property type="match status" value="1"/>
</dbReference>
<feature type="coiled-coil region" evidence="1">
    <location>
        <begin position="290"/>
        <end position="387"/>
    </location>
</feature>
<name>A0A7L0T4H1_PODPO</name>
<keyword evidence="4" id="KW-1185">Reference proteome</keyword>